<dbReference type="SUPFAM" id="SSF48576">
    <property type="entry name" value="Terpenoid synthases"/>
    <property type="match status" value="1"/>
</dbReference>
<reference evidence="7 8" key="1">
    <citation type="submission" date="2015-06" db="EMBL/GenBank/DDBJ databases">
        <title>Draft genome of the moderately acidophilic sulfate reducer Candidatus Desulfosporosinus acididurans strain M1.</title>
        <authorList>
            <person name="Poehlein A."/>
            <person name="Petzsch P."/>
            <person name="Johnson B.D."/>
            <person name="Schloemann M."/>
            <person name="Daniel R."/>
            <person name="Muehling M."/>
        </authorList>
    </citation>
    <scope>NUCLEOTIDE SEQUENCE [LARGE SCALE GENOMIC DNA]</scope>
    <source>
        <strain evidence="7 8">M1</strain>
    </source>
</reference>
<dbReference type="RefSeq" id="WP_047809366.1">
    <property type="nucleotide sequence ID" value="NZ_LDZY01000004.1"/>
</dbReference>
<dbReference type="Pfam" id="PF00348">
    <property type="entry name" value="polyprenyl_synt"/>
    <property type="match status" value="1"/>
</dbReference>
<dbReference type="PATRIC" id="fig|476652.3.peg.1563"/>
<dbReference type="EC" id="2.5.1.90" evidence="7"/>
<evidence type="ECO:0000256" key="4">
    <source>
        <dbReference type="ARBA" id="ARBA00022723"/>
    </source>
</evidence>
<name>A0A0J1FV29_9FIRM</name>
<dbReference type="Proteomes" id="UP000036356">
    <property type="component" value="Unassembled WGS sequence"/>
</dbReference>
<keyword evidence="4" id="KW-0479">Metal-binding</keyword>
<dbReference type="GO" id="GO:0106350">
    <property type="term" value="F:all-trans-octaprenyl-diphosphate synthase activity"/>
    <property type="evidence" value="ECO:0007669"/>
    <property type="project" value="UniProtKB-EC"/>
</dbReference>
<dbReference type="GO" id="GO:0008299">
    <property type="term" value="P:isoprenoid biosynthetic process"/>
    <property type="evidence" value="ECO:0007669"/>
    <property type="project" value="InterPro"/>
</dbReference>
<evidence type="ECO:0000256" key="2">
    <source>
        <dbReference type="ARBA" id="ARBA00006706"/>
    </source>
</evidence>
<proteinExistence type="inferred from homology"/>
<dbReference type="PANTHER" id="PTHR12001:SF69">
    <property type="entry name" value="ALL TRANS-POLYPRENYL-DIPHOSPHATE SYNTHASE PDSS1"/>
    <property type="match status" value="1"/>
</dbReference>
<dbReference type="EMBL" id="LDZY01000004">
    <property type="protein sequence ID" value="KLU66848.1"/>
    <property type="molecule type" value="Genomic_DNA"/>
</dbReference>
<evidence type="ECO:0000256" key="6">
    <source>
        <dbReference type="RuleBase" id="RU004466"/>
    </source>
</evidence>
<accession>A0A0J1FV29</accession>
<keyword evidence="8" id="KW-1185">Reference proteome</keyword>
<gene>
    <name evidence="7" type="primary">ispB</name>
    <name evidence="7" type="ORF">DEAC_c15160</name>
</gene>
<dbReference type="GO" id="GO:0046872">
    <property type="term" value="F:metal ion binding"/>
    <property type="evidence" value="ECO:0007669"/>
    <property type="project" value="UniProtKB-KW"/>
</dbReference>
<comment type="caution">
    <text evidence="7">The sequence shown here is derived from an EMBL/GenBank/DDBJ whole genome shotgun (WGS) entry which is preliminary data.</text>
</comment>
<evidence type="ECO:0000256" key="1">
    <source>
        <dbReference type="ARBA" id="ARBA00001946"/>
    </source>
</evidence>
<sequence>MMPLEFSFVEKLNLVQARLRQEINFKPASFEELVHLDMNELDKTVCPAIVLAVSRSCGDQGEKSDALAEIIQFIYMANQVHKLMKDDSDLAEELRQFPVLVGDLLYGEFFLHLCQEKLLQFLAPLAQVIGTMSEGGISRWLSRDKKLSKDEWLKIIEKECASLTASAARLSAELAAVSLPLQQQIEAFGLQLGMAWGASKQHLEEPVIQSILQKANDILTEISTGTQLQLQPLRELYNFMVKQLSARRPLPEI</sequence>
<keyword evidence="3 6" id="KW-0808">Transferase</keyword>
<dbReference type="InterPro" id="IPR000092">
    <property type="entry name" value="Polyprenyl_synt"/>
</dbReference>
<dbReference type="Gene3D" id="1.10.600.10">
    <property type="entry name" value="Farnesyl Diphosphate Synthase"/>
    <property type="match status" value="1"/>
</dbReference>
<evidence type="ECO:0000313" key="7">
    <source>
        <dbReference type="EMBL" id="KLU66848.1"/>
    </source>
</evidence>
<keyword evidence="5" id="KW-0460">Magnesium</keyword>
<comment type="cofactor">
    <cofactor evidence="1">
        <name>Mg(2+)</name>
        <dbReference type="ChEBI" id="CHEBI:18420"/>
    </cofactor>
</comment>
<comment type="similarity">
    <text evidence="2 6">Belongs to the FPP/GGPP synthase family.</text>
</comment>
<evidence type="ECO:0000256" key="5">
    <source>
        <dbReference type="ARBA" id="ARBA00022842"/>
    </source>
</evidence>
<protein>
    <submittedName>
        <fullName evidence="7">Octaprenyl-diphosphate synthase</fullName>
        <ecNumber evidence="7">2.5.1.90</ecNumber>
    </submittedName>
</protein>
<evidence type="ECO:0000313" key="8">
    <source>
        <dbReference type="Proteomes" id="UP000036356"/>
    </source>
</evidence>
<evidence type="ECO:0000256" key="3">
    <source>
        <dbReference type="ARBA" id="ARBA00022679"/>
    </source>
</evidence>
<dbReference type="STRING" id="476652.DEAC_c15160"/>
<dbReference type="AlphaFoldDB" id="A0A0J1FV29"/>
<dbReference type="PANTHER" id="PTHR12001">
    <property type="entry name" value="GERANYLGERANYL PYROPHOSPHATE SYNTHASE"/>
    <property type="match status" value="1"/>
</dbReference>
<dbReference type="InterPro" id="IPR008949">
    <property type="entry name" value="Isoprenoid_synthase_dom_sf"/>
</dbReference>
<organism evidence="7 8">
    <name type="scientific">Desulfosporosinus acididurans</name>
    <dbReference type="NCBI Taxonomy" id="476652"/>
    <lineage>
        <taxon>Bacteria</taxon>
        <taxon>Bacillati</taxon>
        <taxon>Bacillota</taxon>
        <taxon>Clostridia</taxon>
        <taxon>Eubacteriales</taxon>
        <taxon>Desulfitobacteriaceae</taxon>
        <taxon>Desulfosporosinus</taxon>
    </lineage>
</organism>